<dbReference type="Proteomes" id="UP000007093">
    <property type="component" value="Chromosome"/>
</dbReference>
<protein>
    <submittedName>
        <fullName evidence="1">Uncharacterized protein</fullName>
    </submittedName>
</protein>
<evidence type="ECO:0000313" key="1">
    <source>
        <dbReference type="EMBL" id="AEQ23187.1"/>
    </source>
</evidence>
<accession>G4Q4T2</accession>
<dbReference type="eggNOG" id="ENOG5032WC4">
    <property type="taxonomic scope" value="Bacteria"/>
</dbReference>
<reference evidence="1 2" key="1">
    <citation type="journal article" date="2011" name="J. Bacteriol.">
        <title>Complete genome sequence of Acidaminococcus intestini RYC-MR95, a Gram-negative bacterium from the phylum Firmicutes.</title>
        <authorList>
            <person name="D'Auria G."/>
            <person name="Galan J.C."/>
            <person name="Rodriguez-Alcayna M."/>
            <person name="Moya A."/>
            <person name="Baquero F."/>
            <person name="Latorre A."/>
        </authorList>
    </citation>
    <scope>NUCLEOTIDE SEQUENCE [LARGE SCALE GENOMIC DNA]</scope>
    <source>
        <strain evidence="1 2">RyC-MR95</strain>
    </source>
</reference>
<dbReference type="EMBL" id="CP003058">
    <property type="protein sequence ID" value="AEQ23187.1"/>
    <property type="molecule type" value="Genomic_DNA"/>
</dbReference>
<dbReference type="PATRIC" id="fig|568816.4.peg.1919"/>
<name>G4Q4T2_ACIIR</name>
<dbReference type="InParanoid" id="G4Q4T2"/>
<gene>
    <name evidence="1" type="ordered locus">Acin_1980</name>
</gene>
<organism evidence="1 2">
    <name type="scientific">Acidaminococcus intestini (strain RyC-MR95)</name>
    <dbReference type="NCBI Taxonomy" id="568816"/>
    <lineage>
        <taxon>Bacteria</taxon>
        <taxon>Bacillati</taxon>
        <taxon>Bacillota</taxon>
        <taxon>Negativicutes</taxon>
        <taxon>Acidaminococcales</taxon>
        <taxon>Acidaminococcaceae</taxon>
        <taxon>Acidaminococcus</taxon>
    </lineage>
</organism>
<proteinExistence type="predicted"/>
<sequence>MTKGTSPRGKAHESEDFTMTNIDALRNHFELREYQTAITRNDFEAHFKAAKEKVTFTFGGWDGKSYDGESRTARVYRTDIKGYEDVRFIKVGKGLHYIEEDRQVLEKATGETHPSAGWLVDVLKSTK</sequence>
<dbReference type="AlphaFoldDB" id="G4Q4T2"/>
<dbReference type="STRING" id="568816.Acin_1980"/>
<keyword evidence="2" id="KW-1185">Reference proteome</keyword>
<dbReference type="HOGENOM" id="CLU_1965765_0_0_9"/>
<dbReference type="KEGG" id="ain:Acin_1980"/>
<evidence type="ECO:0000313" key="2">
    <source>
        <dbReference type="Proteomes" id="UP000007093"/>
    </source>
</evidence>